<dbReference type="OrthoDB" id="9782505at2"/>
<gene>
    <name evidence="2" type="ORF">BG53_05940</name>
</gene>
<name>A0A9W5W723_9BACL</name>
<dbReference type="EMBL" id="JFHU01000185">
    <property type="protein sequence ID" value="EXX86587.1"/>
    <property type="molecule type" value="Genomic_DNA"/>
</dbReference>
<dbReference type="Proteomes" id="UP000053750">
    <property type="component" value="Unassembled WGS sequence"/>
</dbReference>
<comment type="caution">
    <text evidence="2">The sequence shown here is derived from an EMBL/GenBank/DDBJ whole genome shotgun (WGS) entry which is preliminary data.</text>
</comment>
<dbReference type="GO" id="GO:0051607">
    <property type="term" value="P:defense response to virus"/>
    <property type="evidence" value="ECO:0007669"/>
    <property type="project" value="UniProtKB-KW"/>
</dbReference>
<dbReference type="RefSeq" id="WP_036716349.1">
    <property type="nucleotide sequence ID" value="NZ_KK082273.1"/>
</dbReference>
<evidence type="ECO:0000256" key="1">
    <source>
        <dbReference type="ARBA" id="ARBA00023118"/>
    </source>
</evidence>
<protein>
    <submittedName>
        <fullName evidence="2">CRISPR-associated protein DevS</fullName>
    </submittedName>
</protein>
<keyword evidence="3" id="KW-1185">Reference proteome</keyword>
<proteinExistence type="predicted"/>
<evidence type="ECO:0000313" key="2">
    <source>
        <dbReference type="EMBL" id="EXX86587.1"/>
    </source>
</evidence>
<evidence type="ECO:0000313" key="3">
    <source>
        <dbReference type="Proteomes" id="UP000053750"/>
    </source>
</evidence>
<sequence>MIALYIESPYGEFRKSYARSFAESYVLPPPSTVYGMLLSAVGERYRSAHEGVRLAFAYRRKPRVATTLRKMSRLKYGVARKQTTLPEYIETLCNMEMICWVDSSREEAEFSLEERLLEAIRHPDRIQRYGLVSLGLSDDLVNELSLLDYREGAWYRLISDPSGYPAISSRLEDEQGAWSSWYRLLPDSQGTLELPIWVDHLGSAGTRRQRFELDISPTSVENGPGNADWSWITI</sequence>
<keyword evidence="1" id="KW-0051">Antiviral defense</keyword>
<dbReference type="NCBIfam" id="TIGR02593">
    <property type="entry name" value="CRISPR_cas5"/>
    <property type="match status" value="1"/>
</dbReference>
<dbReference type="InterPro" id="IPR021124">
    <property type="entry name" value="CRISPR-assoc_prot_Cas5"/>
</dbReference>
<organism evidence="2 3">
    <name type="scientific">Paenibacillus darwinianus</name>
    <dbReference type="NCBI Taxonomy" id="1380763"/>
    <lineage>
        <taxon>Bacteria</taxon>
        <taxon>Bacillati</taxon>
        <taxon>Bacillota</taxon>
        <taxon>Bacilli</taxon>
        <taxon>Bacillales</taxon>
        <taxon>Paenibacillaceae</taxon>
        <taxon>Paenibacillus</taxon>
    </lineage>
</organism>
<dbReference type="AlphaFoldDB" id="A0A9W5W723"/>
<reference evidence="2 3" key="1">
    <citation type="submission" date="2014-02" db="EMBL/GenBank/DDBJ databases">
        <title>Genome sequence of Paenibacillus darwinianus reveals adaptive mechanisms for survival in Antarctic soils.</title>
        <authorList>
            <person name="Dsouza M."/>
            <person name="Taylor M.W."/>
            <person name="Turner S.J."/>
            <person name="Aislabie J."/>
        </authorList>
    </citation>
    <scope>NUCLEOTIDE SEQUENCE [LARGE SCALE GENOMIC DNA]</scope>
    <source>
        <strain evidence="2 3">CE1</strain>
    </source>
</reference>
<dbReference type="InterPro" id="IPR013422">
    <property type="entry name" value="CRISPR-assoc_prot_Cas5_N"/>
</dbReference>
<dbReference type="Pfam" id="PF09704">
    <property type="entry name" value="Cas_Cas5d"/>
    <property type="match status" value="1"/>
</dbReference>
<dbReference type="GO" id="GO:0043571">
    <property type="term" value="P:maintenance of CRISPR repeat elements"/>
    <property type="evidence" value="ECO:0007669"/>
    <property type="project" value="InterPro"/>
</dbReference>
<accession>A0A9W5W723</accession>